<proteinExistence type="predicted"/>
<gene>
    <name evidence="1" type="ORF">HZH68_015509</name>
</gene>
<accession>A0A834MRM0</accession>
<evidence type="ECO:0000313" key="1">
    <source>
        <dbReference type="EMBL" id="KAF7382590.1"/>
    </source>
</evidence>
<organism evidence="1 2">
    <name type="scientific">Vespula germanica</name>
    <name type="common">German yellow jacket</name>
    <name type="synonym">Paravespula germanica</name>
    <dbReference type="NCBI Taxonomy" id="30212"/>
    <lineage>
        <taxon>Eukaryota</taxon>
        <taxon>Metazoa</taxon>
        <taxon>Ecdysozoa</taxon>
        <taxon>Arthropoda</taxon>
        <taxon>Hexapoda</taxon>
        <taxon>Insecta</taxon>
        <taxon>Pterygota</taxon>
        <taxon>Neoptera</taxon>
        <taxon>Endopterygota</taxon>
        <taxon>Hymenoptera</taxon>
        <taxon>Apocrita</taxon>
        <taxon>Aculeata</taxon>
        <taxon>Vespoidea</taxon>
        <taxon>Vespidae</taxon>
        <taxon>Vespinae</taxon>
        <taxon>Vespula</taxon>
    </lineage>
</organism>
<reference evidence="1" key="1">
    <citation type="journal article" date="2020" name="G3 (Bethesda)">
        <title>High-Quality Assemblies for Three Invasive Social Wasps from the &lt;i&gt;Vespula&lt;/i&gt; Genus.</title>
        <authorList>
            <person name="Harrop T.W.R."/>
            <person name="Guhlin J."/>
            <person name="McLaughlin G.M."/>
            <person name="Permina E."/>
            <person name="Stockwell P."/>
            <person name="Gilligan J."/>
            <person name="Le Lec M.F."/>
            <person name="Gruber M.A.M."/>
            <person name="Quinn O."/>
            <person name="Lovegrove M."/>
            <person name="Duncan E.J."/>
            <person name="Remnant E.J."/>
            <person name="Van Eeckhoven J."/>
            <person name="Graham B."/>
            <person name="Knapp R.A."/>
            <person name="Langford K.W."/>
            <person name="Kronenberg Z."/>
            <person name="Press M.O."/>
            <person name="Eacker S.M."/>
            <person name="Wilson-Rankin E.E."/>
            <person name="Purcell J."/>
            <person name="Lester P.J."/>
            <person name="Dearden P.K."/>
        </authorList>
    </citation>
    <scope>NUCLEOTIDE SEQUENCE</scope>
    <source>
        <strain evidence="1">Linc-1</strain>
    </source>
</reference>
<keyword evidence="2" id="KW-1185">Reference proteome</keyword>
<protein>
    <submittedName>
        <fullName evidence="1">Uncharacterized protein</fullName>
    </submittedName>
</protein>
<evidence type="ECO:0000313" key="2">
    <source>
        <dbReference type="Proteomes" id="UP000617340"/>
    </source>
</evidence>
<dbReference type="AlphaFoldDB" id="A0A834MRM0"/>
<comment type="caution">
    <text evidence="1">The sequence shown here is derived from an EMBL/GenBank/DDBJ whole genome shotgun (WGS) entry which is preliminary data.</text>
</comment>
<name>A0A834MRM0_VESGE</name>
<dbReference type="EMBL" id="JACSDZ010000020">
    <property type="protein sequence ID" value="KAF7382590.1"/>
    <property type="molecule type" value="Genomic_DNA"/>
</dbReference>
<sequence length="121" mass="14578">MKRRIRIEQDCDKNFFPGYSILKRFETFTNKSFESIFIEFEFYLKVLVWISQSSYNIQKCPIKFEFSYRQKEQSCRHMFLIETIGSLLDTIISYSCKLQLFHWRAHLLSRPSLPSGRLKSS</sequence>
<dbReference type="Proteomes" id="UP000617340">
    <property type="component" value="Unassembled WGS sequence"/>
</dbReference>